<dbReference type="GO" id="GO:0071920">
    <property type="term" value="C:cleavage body"/>
    <property type="evidence" value="ECO:0007669"/>
    <property type="project" value="EnsemblFungi"/>
</dbReference>
<dbReference type="GO" id="GO:0008143">
    <property type="term" value="F:poly(A) binding"/>
    <property type="evidence" value="ECO:0007669"/>
    <property type="project" value="EnsemblFungi"/>
</dbReference>
<gene>
    <name evidence="6" type="ORF">METBIDRAFT_79722</name>
</gene>
<feature type="region of interest" description="Disordered" evidence="4">
    <location>
        <begin position="1"/>
        <end position="38"/>
    </location>
</feature>
<dbReference type="AlphaFoldDB" id="A0A1A0H5I7"/>
<feature type="compositionally biased region" description="Polar residues" evidence="4">
    <location>
        <begin position="8"/>
        <end position="35"/>
    </location>
</feature>
<evidence type="ECO:0000313" key="6">
    <source>
        <dbReference type="EMBL" id="OBA19167.1"/>
    </source>
</evidence>
<reference evidence="6 7" key="1">
    <citation type="submission" date="2016-05" db="EMBL/GenBank/DDBJ databases">
        <title>Comparative genomics of biotechnologically important yeasts.</title>
        <authorList>
            <consortium name="DOE Joint Genome Institute"/>
            <person name="Riley R."/>
            <person name="Haridas S."/>
            <person name="Wolfe K.H."/>
            <person name="Lopes M.R."/>
            <person name="Hittinger C.T."/>
            <person name="Goker M."/>
            <person name="Salamov A."/>
            <person name="Wisecaver J."/>
            <person name="Long T.M."/>
            <person name="Aerts A.L."/>
            <person name="Barry K."/>
            <person name="Choi C."/>
            <person name="Clum A."/>
            <person name="Coughlan A.Y."/>
            <person name="Deshpande S."/>
            <person name="Douglass A.P."/>
            <person name="Hanson S.J."/>
            <person name="Klenk H.-P."/>
            <person name="LaButti K."/>
            <person name="Lapidus A."/>
            <person name="Lindquist E."/>
            <person name="Lipzen A."/>
            <person name="Meier-kolthoff J.P."/>
            <person name="Ohm R.A."/>
            <person name="Otillar R.P."/>
            <person name="Pangilinan J."/>
            <person name="Peng Y."/>
            <person name="Rokas A."/>
            <person name="Rosa C.A."/>
            <person name="Scheuner C."/>
            <person name="Sibirny A.A."/>
            <person name="Slot J.C."/>
            <person name="Stielow J.B."/>
            <person name="Sun H."/>
            <person name="Kurtzman C.P."/>
            <person name="Blackwell M."/>
            <person name="Grigoriev I.V."/>
            <person name="Jeffries T.W."/>
        </authorList>
    </citation>
    <scope>NUCLEOTIDE SEQUENCE [LARGE SCALE GENOMIC DNA]</scope>
    <source>
        <strain evidence="6 7">NRRL YB-4993</strain>
    </source>
</reference>
<keyword evidence="1 2" id="KW-0694">RNA-binding</keyword>
<dbReference type="InterPro" id="IPR000504">
    <property type="entry name" value="RRM_dom"/>
</dbReference>
<dbReference type="GO" id="GO:0033620">
    <property type="term" value="C:Mei2 nuclear dot complex"/>
    <property type="evidence" value="ECO:0007669"/>
    <property type="project" value="EnsemblFungi"/>
</dbReference>
<dbReference type="OrthoDB" id="4726at2759"/>
<dbReference type="Gene3D" id="3.30.70.330">
    <property type="match status" value="1"/>
</dbReference>
<dbReference type="PANTHER" id="PTHR23236">
    <property type="entry name" value="EUKARYOTIC TRANSLATION INITIATION FACTOR 4B/4H"/>
    <property type="match status" value="1"/>
</dbReference>
<accession>A0A1A0H5I7</accession>
<dbReference type="InterPro" id="IPR012677">
    <property type="entry name" value="Nucleotide-bd_a/b_plait_sf"/>
</dbReference>
<evidence type="ECO:0000259" key="5">
    <source>
        <dbReference type="PROSITE" id="PS50102"/>
    </source>
</evidence>
<dbReference type="RefSeq" id="XP_018709699.1">
    <property type="nucleotide sequence ID" value="XM_018859119.1"/>
</dbReference>
<dbReference type="PANTHER" id="PTHR23236:SF12">
    <property type="entry name" value="EUKARYOTIC INITIATION FACTOR 4B-RELATED"/>
    <property type="match status" value="1"/>
</dbReference>
<dbReference type="Pfam" id="PF00076">
    <property type="entry name" value="RRM_1"/>
    <property type="match status" value="1"/>
</dbReference>
<dbReference type="GO" id="GO:0106222">
    <property type="term" value="F:lncRNA binding"/>
    <property type="evidence" value="ECO:0007669"/>
    <property type="project" value="EnsemblFungi"/>
</dbReference>
<evidence type="ECO:0000256" key="2">
    <source>
        <dbReference type="PROSITE-ProRule" id="PRU00176"/>
    </source>
</evidence>
<dbReference type="Proteomes" id="UP000092555">
    <property type="component" value="Unassembled WGS sequence"/>
</dbReference>
<dbReference type="GO" id="GO:0140517">
    <property type="term" value="F:protein-RNA adaptor activity"/>
    <property type="evidence" value="ECO:0007669"/>
    <property type="project" value="EnsemblFungi"/>
</dbReference>
<dbReference type="GO" id="GO:0033621">
    <property type="term" value="P:nuclear mRNA surveillance of meiosis-specific transcripts"/>
    <property type="evidence" value="ECO:0007669"/>
    <property type="project" value="EnsemblFungi"/>
</dbReference>
<dbReference type="InterPro" id="IPR035979">
    <property type="entry name" value="RBD_domain_sf"/>
</dbReference>
<feature type="coiled-coil region" evidence="3">
    <location>
        <begin position="39"/>
        <end position="69"/>
    </location>
</feature>
<name>A0A1A0H5I7_9ASCO</name>
<dbReference type="GO" id="GO:0140602">
    <property type="term" value="C:nucleolar peripheral inclusion body"/>
    <property type="evidence" value="ECO:0007669"/>
    <property type="project" value="EnsemblFungi"/>
</dbReference>
<dbReference type="GO" id="GO:0000785">
    <property type="term" value="C:chromatin"/>
    <property type="evidence" value="ECO:0007669"/>
    <property type="project" value="EnsemblFungi"/>
</dbReference>
<dbReference type="SMART" id="SM00360">
    <property type="entry name" value="RRM"/>
    <property type="match status" value="1"/>
</dbReference>
<dbReference type="GO" id="GO:1990251">
    <property type="term" value="C:nuclear exosome focus"/>
    <property type="evidence" value="ECO:0007669"/>
    <property type="project" value="EnsemblFungi"/>
</dbReference>
<sequence length="206" mass="22765">MSDDVPVSVQNSYPTENQEQASQDHGSDPQLSFETSDGHVQIQLTLQDMEEEAARLRELNARLDALQSAPLGEEETQKSEVDPKSVYVGNVDYGATPLELQQHFSTSGEVERVTIITNKQTGQPKGFAYLEFSLADEANKAVATLDGSKLRERELKVNLKRTNIPGFSASSRGAFRGWGRALMRGRGRGGFRGRGFLRGTPRFSPY</sequence>
<dbReference type="GO" id="GO:0005730">
    <property type="term" value="C:nucleolus"/>
    <property type="evidence" value="ECO:0007669"/>
    <property type="project" value="EnsemblFungi"/>
</dbReference>
<evidence type="ECO:0000256" key="4">
    <source>
        <dbReference type="SAM" id="MobiDB-lite"/>
    </source>
</evidence>
<dbReference type="SUPFAM" id="SSF54928">
    <property type="entry name" value="RNA-binding domain, RBD"/>
    <property type="match status" value="1"/>
</dbReference>
<proteinExistence type="predicted"/>
<dbReference type="GO" id="GO:0005737">
    <property type="term" value="C:cytoplasm"/>
    <property type="evidence" value="ECO:0007669"/>
    <property type="project" value="EnsemblFungi"/>
</dbReference>
<organism evidence="6 7">
    <name type="scientific">Metschnikowia bicuspidata var. bicuspidata NRRL YB-4993</name>
    <dbReference type="NCBI Taxonomy" id="869754"/>
    <lineage>
        <taxon>Eukaryota</taxon>
        <taxon>Fungi</taxon>
        <taxon>Dikarya</taxon>
        <taxon>Ascomycota</taxon>
        <taxon>Saccharomycotina</taxon>
        <taxon>Pichiomycetes</taxon>
        <taxon>Metschnikowiaceae</taxon>
        <taxon>Metschnikowia</taxon>
    </lineage>
</organism>
<evidence type="ECO:0000256" key="3">
    <source>
        <dbReference type="SAM" id="Coils"/>
    </source>
</evidence>
<protein>
    <submittedName>
        <fullName evidence="6">RNA-binding domain-containing protein</fullName>
    </submittedName>
</protein>
<dbReference type="EMBL" id="LXTC01000007">
    <property type="protein sequence ID" value="OBA19167.1"/>
    <property type="molecule type" value="Genomic_DNA"/>
</dbReference>
<comment type="caution">
    <text evidence="6">The sequence shown here is derived from an EMBL/GenBank/DDBJ whole genome shotgun (WGS) entry which is preliminary data.</text>
</comment>
<evidence type="ECO:0000313" key="7">
    <source>
        <dbReference type="Proteomes" id="UP000092555"/>
    </source>
</evidence>
<feature type="domain" description="RRM" evidence="5">
    <location>
        <begin position="84"/>
        <end position="162"/>
    </location>
</feature>
<keyword evidence="3" id="KW-0175">Coiled coil</keyword>
<dbReference type="PROSITE" id="PS50102">
    <property type="entry name" value="RRM"/>
    <property type="match status" value="1"/>
</dbReference>
<keyword evidence="7" id="KW-1185">Reference proteome</keyword>
<evidence type="ECO:0000256" key="1">
    <source>
        <dbReference type="ARBA" id="ARBA00022884"/>
    </source>
</evidence>
<dbReference type="STRING" id="869754.A0A1A0H5I7"/>
<dbReference type="GeneID" id="30032095"/>